<evidence type="ECO:0000313" key="4">
    <source>
        <dbReference type="Proteomes" id="UP001611383"/>
    </source>
</evidence>
<keyword evidence="4" id="KW-1185">Reference proteome</keyword>
<evidence type="ECO:0000313" key="3">
    <source>
        <dbReference type="EMBL" id="WNG45474.1"/>
    </source>
</evidence>
<dbReference type="InterPro" id="IPR029058">
    <property type="entry name" value="AB_hydrolase_fold"/>
</dbReference>
<dbReference type="RefSeq" id="WP_395820371.1">
    <property type="nucleotide sequence ID" value="NZ_CP043494.1"/>
</dbReference>
<dbReference type="Pfam" id="PF00975">
    <property type="entry name" value="Thioesterase"/>
    <property type="match status" value="1"/>
</dbReference>
<dbReference type="PANTHER" id="PTHR11487:SF0">
    <property type="entry name" value="S-ACYL FATTY ACID SYNTHASE THIOESTERASE, MEDIUM CHAIN"/>
    <property type="match status" value="1"/>
</dbReference>
<proteinExistence type="inferred from homology"/>
<dbReference type="Gene3D" id="3.40.50.1820">
    <property type="entry name" value="alpha/beta hydrolase"/>
    <property type="match status" value="1"/>
</dbReference>
<organism evidence="3 4">
    <name type="scientific">Archangium minus</name>
    <dbReference type="NCBI Taxonomy" id="83450"/>
    <lineage>
        <taxon>Bacteria</taxon>
        <taxon>Pseudomonadati</taxon>
        <taxon>Myxococcota</taxon>
        <taxon>Myxococcia</taxon>
        <taxon>Myxococcales</taxon>
        <taxon>Cystobacterineae</taxon>
        <taxon>Archangiaceae</taxon>
        <taxon>Archangium</taxon>
    </lineage>
</organism>
<dbReference type="InterPro" id="IPR001031">
    <property type="entry name" value="Thioesterase"/>
</dbReference>
<feature type="domain" description="Thioesterase" evidence="2">
    <location>
        <begin position="23"/>
        <end position="239"/>
    </location>
</feature>
<sequence>MRVPPVYRRWVTCPVPRPQASLRLFCFHFAGGDASIFRLWTTQLPASVEVCPIELPGRATRRAEPPITQFPELLEKLAGMMLPFVKQLPFALFGHSFGGITAFELARWLRRNGGPMPTRLFLSACPALHLRQAPPSPITHLPDTEFLEEVATRFGTPREVLTSDDVRDTVLPALRADLSVGESYRYQPEPPLDVPISSFGALQDPEVSQQEAEAWQHQTTRDFRLRMFPGNHFFLSAERIRLHKAIVEDLQLPAKKGG</sequence>
<evidence type="ECO:0000259" key="2">
    <source>
        <dbReference type="Pfam" id="PF00975"/>
    </source>
</evidence>
<protein>
    <submittedName>
        <fullName evidence="3">Thioesterase</fullName>
    </submittedName>
</protein>
<gene>
    <name evidence="3" type="ORF">F0U60_16230</name>
</gene>
<dbReference type="InterPro" id="IPR012223">
    <property type="entry name" value="TEII"/>
</dbReference>
<dbReference type="PANTHER" id="PTHR11487">
    <property type="entry name" value="THIOESTERASE"/>
    <property type="match status" value="1"/>
</dbReference>
<accession>A0ABY9WNU8</accession>
<comment type="similarity">
    <text evidence="1">Belongs to the thioesterase family.</text>
</comment>
<dbReference type="SUPFAM" id="SSF53474">
    <property type="entry name" value="alpha/beta-Hydrolases"/>
    <property type="match status" value="1"/>
</dbReference>
<dbReference type="Proteomes" id="UP001611383">
    <property type="component" value="Chromosome"/>
</dbReference>
<reference evidence="3 4" key="1">
    <citation type="submission" date="2019-08" db="EMBL/GenBank/DDBJ databases">
        <title>Archangium and Cystobacter genomes.</title>
        <authorList>
            <person name="Chen I.-C.K."/>
            <person name="Wielgoss S."/>
        </authorList>
    </citation>
    <scope>NUCLEOTIDE SEQUENCE [LARGE SCALE GENOMIC DNA]</scope>
    <source>
        <strain evidence="3 4">Cbm 6</strain>
    </source>
</reference>
<evidence type="ECO:0000256" key="1">
    <source>
        <dbReference type="ARBA" id="ARBA00007169"/>
    </source>
</evidence>
<dbReference type="EMBL" id="CP043494">
    <property type="protein sequence ID" value="WNG45474.1"/>
    <property type="molecule type" value="Genomic_DNA"/>
</dbReference>
<name>A0ABY9WNU8_9BACT</name>